<dbReference type="InterPro" id="IPR002213">
    <property type="entry name" value="UDP_glucos_trans"/>
</dbReference>
<keyword evidence="5" id="KW-0812">Transmembrane</keyword>
<comment type="similarity">
    <text evidence="1 4">Belongs to the UDP-glycosyltransferase family.</text>
</comment>
<evidence type="ECO:0000256" key="1">
    <source>
        <dbReference type="ARBA" id="ARBA00009995"/>
    </source>
</evidence>
<keyword evidence="3 4" id="KW-0808">Transferase</keyword>
<evidence type="ECO:0000256" key="2">
    <source>
        <dbReference type="ARBA" id="ARBA00022676"/>
    </source>
</evidence>
<dbReference type="PANTHER" id="PTHR48043:SF159">
    <property type="entry name" value="EG:EG0003.4 PROTEIN-RELATED"/>
    <property type="match status" value="1"/>
</dbReference>
<keyword evidence="2 4" id="KW-0328">Glycosyltransferase</keyword>
<keyword evidence="5" id="KW-0472">Membrane</keyword>
<comment type="catalytic activity">
    <reaction evidence="5">
        <text>glucuronate acceptor + UDP-alpha-D-glucuronate = acceptor beta-D-glucuronoside + UDP + H(+)</text>
        <dbReference type="Rhea" id="RHEA:21032"/>
        <dbReference type="ChEBI" id="CHEBI:15378"/>
        <dbReference type="ChEBI" id="CHEBI:58052"/>
        <dbReference type="ChEBI" id="CHEBI:58223"/>
        <dbReference type="ChEBI" id="CHEBI:132367"/>
        <dbReference type="ChEBI" id="CHEBI:132368"/>
        <dbReference type="EC" id="2.4.1.17"/>
    </reaction>
</comment>
<dbReference type="GO" id="GO:0015020">
    <property type="term" value="F:glucuronosyltransferase activity"/>
    <property type="evidence" value="ECO:0007669"/>
    <property type="project" value="UniProtKB-EC"/>
</dbReference>
<protein>
    <recommendedName>
        <fullName evidence="5">UDP-glucuronosyltransferase</fullName>
        <ecNumber evidence="5">2.4.1.17</ecNumber>
    </recommendedName>
</protein>
<comment type="subcellular location">
    <subcellularLocation>
        <location evidence="5">Membrane</location>
        <topology evidence="5">Single-pass membrane protein</topology>
    </subcellularLocation>
</comment>
<evidence type="ECO:0000256" key="5">
    <source>
        <dbReference type="RuleBase" id="RU362059"/>
    </source>
</evidence>
<keyword evidence="5" id="KW-1133">Transmembrane helix</keyword>
<dbReference type="Gene3D" id="3.40.50.2000">
    <property type="entry name" value="Glycogen Phosphorylase B"/>
    <property type="match status" value="1"/>
</dbReference>
<reference evidence="6" key="1">
    <citation type="submission" date="2020-03" db="EMBL/GenBank/DDBJ databases">
        <title>Transcriptomic Profiling of the Digestive Tract of the Rat Flea, Xenopsylla cheopis, Following Blood Feeding and Infection with Yersinia pestis.</title>
        <authorList>
            <person name="Bland D.M."/>
            <person name="Martens C.A."/>
            <person name="Virtaneva K."/>
            <person name="Kanakabandi K."/>
            <person name="Long D."/>
            <person name="Rosenke R."/>
            <person name="Saturday G.A."/>
            <person name="Hoyt F.H."/>
            <person name="Bruno D.P."/>
            <person name="Ribeiro J.M.C."/>
            <person name="Hinnebusch J."/>
        </authorList>
    </citation>
    <scope>NUCLEOTIDE SEQUENCE</scope>
</reference>
<dbReference type="CDD" id="cd03784">
    <property type="entry name" value="GT1_Gtf-like"/>
    <property type="match status" value="1"/>
</dbReference>
<proteinExistence type="inferred from homology"/>
<evidence type="ECO:0000256" key="3">
    <source>
        <dbReference type="ARBA" id="ARBA00022679"/>
    </source>
</evidence>
<organism evidence="6">
    <name type="scientific">Xenopsylla cheopis</name>
    <name type="common">Oriental rat flea</name>
    <name type="synonym">Pulex cheopis</name>
    <dbReference type="NCBI Taxonomy" id="163159"/>
    <lineage>
        <taxon>Eukaryota</taxon>
        <taxon>Metazoa</taxon>
        <taxon>Ecdysozoa</taxon>
        <taxon>Arthropoda</taxon>
        <taxon>Hexapoda</taxon>
        <taxon>Insecta</taxon>
        <taxon>Pterygota</taxon>
        <taxon>Neoptera</taxon>
        <taxon>Endopterygota</taxon>
        <taxon>Siphonaptera</taxon>
        <taxon>Pulicidae</taxon>
        <taxon>Xenopsyllinae</taxon>
        <taxon>Xenopsylla</taxon>
    </lineage>
</organism>
<name>A0A6M2DW13_XENCH</name>
<feature type="signal peptide" evidence="5">
    <location>
        <begin position="1"/>
        <end position="19"/>
    </location>
</feature>
<dbReference type="EC" id="2.4.1.17" evidence="5"/>
<dbReference type="SUPFAM" id="SSF53756">
    <property type="entry name" value="UDP-Glycosyltransferase/glycogen phosphorylase"/>
    <property type="match status" value="1"/>
</dbReference>
<dbReference type="FunFam" id="3.40.50.2000:FF:000050">
    <property type="entry name" value="UDP-glucuronosyltransferase"/>
    <property type="match status" value="1"/>
</dbReference>
<dbReference type="InterPro" id="IPR050271">
    <property type="entry name" value="UDP-glycosyltransferase"/>
</dbReference>
<feature type="transmembrane region" description="Helical" evidence="5">
    <location>
        <begin position="480"/>
        <end position="503"/>
    </location>
</feature>
<dbReference type="InterPro" id="IPR035595">
    <property type="entry name" value="UDP_glycos_trans_CS"/>
</dbReference>
<dbReference type="PANTHER" id="PTHR48043">
    <property type="entry name" value="EG:EG0003.4 PROTEIN-RELATED"/>
    <property type="match status" value="1"/>
</dbReference>
<evidence type="ECO:0000313" key="6">
    <source>
        <dbReference type="EMBL" id="NOV50546.1"/>
    </source>
</evidence>
<dbReference type="GO" id="GO:0016020">
    <property type="term" value="C:membrane"/>
    <property type="evidence" value="ECO:0007669"/>
    <property type="project" value="UniProtKB-SubCell"/>
</dbReference>
<dbReference type="AlphaFoldDB" id="A0A6M2DW13"/>
<sequence length="525" mass="59296">MFKLLIILLGLSEVHHVHSAKILVVFNAVSRSHHILGDALAVGLAEKGHEVMMISPFKSSSNHPNYKEIVLDGDFSPDKIMKIMGNLFKTKEKSVINTMSTISEFGLSMAKGTLNHPKVVDLLNSNAHFDAVIVEVFLNECLLGLAQHFNAVPIMMGTAGPMIWTDKMVGNPSNPAYVINPFTSFGNPMNYWQRLGNTFFSVVGELFYWYNIRQQNVFYESYFRPMFKKNMKEFPHLSTLISNVSLVLLNSNVATSDSQALVPNMVTVGGLHIKPTKLPDDLQKLLDESKNGAIYFSLGSNLKSAELPDDKRDAILKTFSKLKETVFWKWEDDELPNQPSNVVIRKWMPQQSILNHKNVKVFITHGGLSSSIESIYFGVPLIGIPVFGDQRMNVARAIKSGYGVQIDLDEINEETFTKVLLEVLKNPSYRSRSQYLSKIFRDEPLPPLEKAVNSIEYVLRHEGAHFLRSPAADMPLYQTWLLDVAVGFVVIVLLVIMILKLLLKLTCRLFKYVFKFNSSKIHKVD</sequence>
<feature type="chain" id="PRO_5027161332" description="UDP-glucuronosyltransferase" evidence="5">
    <location>
        <begin position="20"/>
        <end position="525"/>
    </location>
</feature>
<accession>A0A6M2DW13</accession>
<dbReference type="EMBL" id="GIIL01006820">
    <property type="protein sequence ID" value="NOV50546.1"/>
    <property type="molecule type" value="Transcribed_RNA"/>
</dbReference>
<dbReference type="PROSITE" id="PS00375">
    <property type="entry name" value="UDPGT"/>
    <property type="match status" value="1"/>
</dbReference>
<evidence type="ECO:0000256" key="4">
    <source>
        <dbReference type="RuleBase" id="RU003718"/>
    </source>
</evidence>
<keyword evidence="5" id="KW-0732">Signal</keyword>
<dbReference type="Pfam" id="PF00201">
    <property type="entry name" value="UDPGT"/>
    <property type="match status" value="1"/>
</dbReference>